<reference evidence="21" key="1">
    <citation type="journal article" date="2013" name="Genome Biol.">
        <title>Draft genome of the mountain pine beetle, Dendroctonus ponderosae Hopkins, a major forest pest.</title>
        <authorList>
            <person name="Keeling C.I."/>
            <person name="Yuen M.M."/>
            <person name="Liao N.Y."/>
            <person name="Docking T.R."/>
            <person name="Chan S.K."/>
            <person name="Taylor G.A."/>
            <person name="Palmquist D.L."/>
            <person name="Jackman S.D."/>
            <person name="Nguyen A."/>
            <person name="Li M."/>
            <person name="Henderson H."/>
            <person name="Janes J.K."/>
            <person name="Zhao Y."/>
            <person name="Pandoh P."/>
            <person name="Moore R."/>
            <person name="Sperling F.A."/>
            <person name="Huber D.P."/>
            <person name="Birol I."/>
            <person name="Jones S.J."/>
            <person name="Bohlmann J."/>
        </authorList>
    </citation>
    <scope>NUCLEOTIDE SEQUENCE</scope>
</reference>
<proteinExistence type="inferred from homology"/>
<dbReference type="EnsemblMetazoa" id="XM_019912189.1">
    <property type="protein sequence ID" value="XP_019767748.1"/>
    <property type="gene ID" value="LOC109542803"/>
</dbReference>
<feature type="binding site" evidence="19">
    <location>
        <position position="167"/>
    </location>
    <ligand>
        <name>Mg(2+)</name>
        <dbReference type="ChEBI" id="CHEBI:18420"/>
        <label>1</label>
    </ligand>
</feature>
<dbReference type="PANTHER" id="PTHR11136">
    <property type="entry name" value="FOLYLPOLYGLUTAMATE SYNTHASE-RELATED"/>
    <property type="match status" value="1"/>
</dbReference>
<comment type="cofactor">
    <cofactor evidence="17">
        <name>a monovalent cation</name>
        <dbReference type="ChEBI" id="CHEBI:60242"/>
    </cofactor>
    <text evidence="17">A monovalent cation.</text>
</comment>
<feature type="binding site" evidence="18">
    <location>
        <position position="305"/>
    </location>
    <ligand>
        <name>ATP</name>
        <dbReference type="ChEBI" id="CHEBI:30616"/>
    </ligand>
</feature>
<evidence type="ECO:0000256" key="16">
    <source>
        <dbReference type="ARBA" id="ARBA00047493"/>
    </source>
</evidence>
<name>A0AAR5Q3C4_DENPD</name>
<keyword evidence="7 17" id="KW-0554">One-carbon metabolism</keyword>
<dbReference type="GO" id="GO:0046872">
    <property type="term" value="F:metal ion binding"/>
    <property type="evidence" value="ECO:0007669"/>
    <property type="project" value="UniProtKB-KW"/>
</dbReference>
<keyword evidence="21" id="KW-1185">Reference proteome</keyword>
<accession>A0AAR5Q3C4</accession>
<evidence type="ECO:0000256" key="12">
    <source>
        <dbReference type="ARBA" id="ARBA00022840"/>
    </source>
</evidence>
<dbReference type="InterPro" id="IPR023600">
    <property type="entry name" value="Folylpolyglutamate_synth_euk"/>
</dbReference>
<keyword evidence="8 17" id="KW-0436">Ligase</keyword>
<comment type="function">
    <text evidence="17">Catalyzes conversion of folates to polyglutamate derivatives allowing concentration of folate compounds in the cell and the intracellular retention of these cofactors, which are important substrates for most of the folate-dependent enzymes that are involved in one-carbon transfer reactions involved in purine, pyrimidine and amino acid synthesis.</text>
</comment>
<dbReference type="InterPro" id="IPR018109">
    <property type="entry name" value="Folylpolyglutamate_synth_CS"/>
</dbReference>
<dbReference type="GO" id="GO:0004326">
    <property type="term" value="F:tetrahydrofolylpolyglutamate synthase activity"/>
    <property type="evidence" value="ECO:0007669"/>
    <property type="project" value="UniProtKB-EC"/>
</dbReference>
<evidence type="ECO:0000256" key="7">
    <source>
        <dbReference type="ARBA" id="ARBA00022563"/>
    </source>
</evidence>
<evidence type="ECO:0000256" key="2">
    <source>
        <dbReference type="ARBA" id="ARBA00004305"/>
    </source>
</evidence>
<evidence type="ECO:0000256" key="15">
    <source>
        <dbReference type="ARBA" id="ARBA00023136"/>
    </source>
</evidence>
<dbReference type="NCBIfam" id="TIGR01499">
    <property type="entry name" value="folC"/>
    <property type="match status" value="1"/>
</dbReference>
<feature type="binding site" evidence="18">
    <location>
        <position position="319"/>
    </location>
    <ligand>
        <name>ATP</name>
        <dbReference type="ChEBI" id="CHEBI:30616"/>
    </ligand>
</feature>
<evidence type="ECO:0000256" key="4">
    <source>
        <dbReference type="ARBA" id="ARBA00005150"/>
    </source>
</evidence>
<keyword evidence="15" id="KW-0472">Membrane</keyword>
<evidence type="ECO:0000313" key="21">
    <source>
        <dbReference type="Proteomes" id="UP000019118"/>
    </source>
</evidence>
<evidence type="ECO:0000256" key="19">
    <source>
        <dbReference type="PIRSR" id="PIRSR038895-2"/>
    </source>
</evidence>
<evidence type="ECO:0000256" key="18">
    <source>
        <dbReference type="PIRSR" id="PIRSR038895-1"/>
    </source>
</evidence>
<dbReference type="CTD" id="32212"/>
<evidence type="ECO:0000256" key="8">
    <source>
        <dbReference type="ARBA" id="ARBA00022598"/>
    </source>
</evidence>
<keyword evidence="14" id="KW-0496">Mitochondrion</keyword>
<feature type="binding site" evidence="19">
    <location>
        <position position="195"/>
    </location>
    <ligand>
        <name>Mg(2+)</name>
        <dbReference type="ChEBI" id="CHEBI:18420"/>
        <label>1</label>
    </ligand>
</feature>
<evidence type="ECO:0000256" key="3">
    <source>
        <dbReference type="ARBA" id="ARBA00004496"/>
    </source>
</evidence>
<dbReference type="GO" id="GO:0005759">
    <property type="term" value="C:mitochondrial matrix"/>
    <property type="evidence" value="ECO:0007669"/>
    <property type="project" value="UniProtKB-SubCell"/>
</dbReference>
<dbReference type="PIRSF" id="PIRSF038895">
    <property type="entry name" value="FPGS"/>
    <property type="match status" value="1"/>
</dbReference>
<comment type="subcellular location">
    <subcellularLocation>
        <location evidence="3">Cytoplasm</location>
    </subcellularLocation>
    <subcellularLocation>
        <location evidence="1">Mitochondrion inner membrane</location>
    </subcellularLocation>
    <subcellularLocation>
        <location evidence="2">Mitochondrion matrix</location>
    </subcellularLocation>
</comment>
<keyword evidence="9 19" id="KW-0479">Metal-binding</keyword>
<dbReference type="GO" id="GO:0005829">
    <property type="term" value="C:cytosol"/>
    <property type="evidence" value="ECO:0007669"/>
    <property type="project" value="TreeGrafter"/>
</dbReference>
<dbReference type="InterPro" id="IPR036565">
    <property type="entry name" value="Mur-like_cat_sf"/>
</dbReference>
<dbReference type="EC" id="6.3.2.17" evidence="17"/>
<evidence type="ECO:0000256" key="10">
    <source>
        <dbReference type="ARBA" id="ARBA00022741"/>
    </source>
</evidence>
<dbReference type="GeneID" id="109542803"/>
<dbReference type="PROSITE" id="PS01012">
    <property type="entry name" value="FOLYLPOLYGLU_SYNT_2"/>
    <property type="match status" value="1"/>
</dbReference>
<evidence type="ECO:0000256" key="11">
    <source>
        <dbReference type="ARBA" id="ARBA00022792"/>
    </source>
</evidence>
<keyword evidence="6" id="KW-0963">Cytoplasm</keyword>
<dbReference type="Gene3D" id="3.40.1190.10">
    <property type="entry name" value="Mur-like, catalytic domain"/>
    <property type="match status" value="1"/>
</dbReference>
<dbReference type="GO" id="GO:0005743">
    <property type="term" value="C:mitochondrial inner membrane"/>
    <property type="evidence" value="ECO:0007669"/>
    <property type="project" value="UniProtKB-SubCell"/>
</dbReference>
<dbReference type="Proteomes" id="UP000019118">
    <property type="component" value="Unassembled WGS sequence"/>
</dbReference>
<keyword evidence="11" id="KW-0999">Mitochondrion inner membrane</keyword>
<dbReference type="PANTHER" id="PTHR11136:SF5">
    <property type="entry name" value="FOLYLPOLYGLUTAMATE SYNTHASE, MITOCHONDRIAL"/>
    <property type="match status" value="1"/>
</dbReference>
<organism evidence="20 21">
    <name type="scientific">Dendroctonus ponderosae</name>
    <name type="common">Mountain pine beetle</name>
    <dbReference type="NCBI Taxonomy" id="77166"/>
    <lineage>
        <taxon>Eukaryota</taxon>
        <taxon>Metazoa</taxon>
        <taxon>Ecdysozoa</taxon>
        <taxon>Arthropoda</taxon>
        <taxon>Hexapoda</taxon>
        <taxon>Insecta</taxon>
        <taxon>Pterygota</taxon>
        <taxon>Neoptera</taxon>
        <taxon>Endopterygota</taxon>
        <taxon>Coleoptera</taxon>
        <taxon>Polyphaga</taxon>
        <taxon>Cucujiformia</taxon>
        <taxon>Curculionidae</taxon>
        <taxon>Scolytinae</taxon>
        <taxon>Dendroctonus</taxon>
    </lineage>
</organism>
<reference evidence="20" key="2">
    <citation type="submission" date="2024-08" db="UniProtKB">
        <authorList>
            <consortium name="EnsemblMetazoa"/>
        </authorList>
    </citation>
    <scope>IDENTIFICATION</scope>
</reference>
<dbReference type="SUPFAM" id="SSF53244">
    <property type="entry name" value="MurD-like peptide ligases, peptide-binding domain"/>
    <property type="match status" value="1"/>
</dbReference>
<keyword evidence="13 19" id="KW-0460">Magnesium</keyword>
<evidence type="ECO:0000256" key="13">
    <source>
        <dbReference type="ARBA" id="ARBA00022842"/>
    </source>
</evidence>
<evidence type="ECO:0000256" key="9">
    <source>
        <dbReference type="ARBA" id="ARBA00022723"/>
    </source>
</evidence>
<sequence>MKWTKKAILCASEIQKAVETLNKLQSNAEYIKQAKIRNNPQNNLLEMEKFLNRSGLYFDQLDKLPVIHITGTNGKGTTCSYCENILRNHGYKTGFFSSPHLIEVRERIRLNGIPISQDDFAKHFWRIYNQLDKVKSASYDMPLYFRFLTLMALHIFLSAQVDVAILEVGIGGEYDCTNIVRKTLVAGITPLDIDHTLLLGNSIESIAWNKAGIMKPNAEVFCVQQPEAAMKVLKDRSKERKCNFHVVEDHYTYNKVSRIPLHVLRTNASLSLSISEAFMKLRPNHNKFNLEMAKQSIEHTQWPGRYEIIPRNNSVFYLDGAHTEDSMQVCSDWFLSKTGQDNRKRVLIFNVIGQRDPEKLLIILLKCDFDIAIFTTNNFDDDYLKNAVNKNTSDNKDVINPAPYHKERCSENAKVWQYLNSSATVHMFESFPQAVKFLENHTDTQFNVLVTGSIHLLGAALFVLDRTLKGLL</sequence>
<dbReference type="GO" id="GO:0005524">
    <property type="term" value="F:ATP binding"/>
    <property type="evidence" value="ECO:0007669"/>
    <property type="project" value="UniProtKB-KW"/>
</dbReference>
<evidence type="ECO:0000313" key="20">
    <source>
        <dbReference type="EnsemblMetazoa" id="XP_019767748.1"/>
    </source>
</evidence>
<evidence type="ECO:0000256" key="1">
    <source>
        <dbReference type="ARBA" id="ARBA00004273"/>
    </source>
</evidence>
<evidence type="ECO:0000256" key="14">
    <source>
        <dbReference type="ARBA" id="ARBA00023128"/>
    </source>
</evidence>
<protein>
    <recommendedName>
        <fullName evidence="17">Folylpolyglutamate synthase</fullName>
        <ecNumber evidence="17">6.3.2.17</ecNumber>
    </recommendedName>
    <alternativeName>
        <fullName evidence="17">Folylpoly-gamma-glutamate synthetase</fullName>
    </alternativeName>
    <alternativeName>
        <fullName evidence="17">Tetrahydrofolylpolyglutamate synthase</fullName>
    </alternativeName>
</protein>
<dbReference type="AlphaFoldDB" id="A0AAR5Q3C4"/>
<comment type="similarity">
    <text evidence="5 17">Belongs to the folylpolyglutamate synthase family.</text>
</comment>
<dbReference type="GO" id="GO:0006730">
    <property type="term" value="P:one-carbon metabolic process"/>
    <property type="evidence" value="ECO:0007669"/>
    <property type="project" value="UniProtKB-KW"/>
</dbReference>
<dbReference type="InterPro" id="IPR001645">
    <property type="entry name" value="Folylpolyglutamate_synth"/>
</dbReference>
<evidence type="ECO:0000256" key="5">
    <source>
        <dbReference type="ARBA" id="ARBA00008276"/>
    </source>
</evidence>
<evidence type="ECO:0000256" key="6">
    <source>
        <dbReference type="ARBA" id="ARBA00022490"/>
    </source>
</evidence>
<feature type="binding site" evidence="19">
    <location>
        <position position="98"/>
    </location>
    <ligand>
        <name>Mg(2+)</name>
        <dbReference type="ChEBI" id="CHEBI:18420"/>
        <label>1</label>
    </ligand>
</feature>
<dbReference type="PROSITE" id="PS01011">
    <property type="entry name" value="FOLYLPOLYGLU_SYNT_1"/>
    <property type="match status" value="1"/>
</dbReference>
<dbReference type="InterPro" id="IPR036615">
    <property type="entry name" value="Mur_ligase_C_dom_sf"/>
</dbReference>
<comment type="catalytic activity">
    <reaction evidence="16 17">
        <text>(6S)-5,6,7,8-tetrahydrofolyl-(gamma-L-Glu)(n) + L-glutamate + ATP = (6S)-5,6,7,8-tetrahydrofolyl-(gamma-L-Glu)(n+1) + ADP + phosphate + H(+)</text>
        <dbReference type="Rhea" id="RHEA:10580"/>
        <dbReference type="Rhea" id="RHEA-COMP:14738"/>
        <dbReference type="Rhea" id="RHEA-COMP:14740"/>
        <dbReference type="ChEBI" id="CHEBI:15378"/>
        <dbReference type="ChEBI" id="CHEBI:29985"/>
        <dbReference type="ChEBI" id="CHEBI:30616"/>
        <dbReference type="ChEBI" id="CHEBI:43474"/>
        <dbReference type="ChEBI" id="CHEBI:141005"/>
        <dbReference type="ChEBI" id="CHEBI:456216"/>
        <dbReference type="EC" id="6.3.2.17"/>
    </reaction>
</comment>
<evidence type="ECO:0000256" key="17">
    <source>
        <dbReference type="PIRNR" id="PIRNR038895"/>
    </source>
</evidence>
<keyword evidence="10 18" id="KW-0547">Nucleotide-binding</keyword>
<comment type="pathway">
    <text evidence="4 17">Cofactor biosynthesis; tetrahydrofolylpolyglutamate biosynthesis.</text>
</comment>
<dbReference type="SUPFAM" id="SSF53623">
    <property type="entry name" value="MurD-like peptide ligases, catalytic domain"/>
    <property type="match status" value="1"/>
</dbReference>
<dbReference type="Gene3D" id="3.90.190.20">
    <property type="entry name" value="Mur ligase, C-terminal domain"/>
    <property type="match status" value="1"/>
</dbReference>
<keyword evidence="12 18" id="KW-0067">ATP-binding</keyword>